<dbReference type="AlphaFoldDB" id="A0A372ZHV1"/>
<comment type="caution">
    <text evidence="1">The sequence shown here is derived from an EMBL/GenBank/DDBJ whole genome shotgun (WGS) entry which is preliminary data.</text>
</comment>
<proteinExistence type="predicted"/>
<protein>
    <submittedName>
        <fullName evidence="1">Uncharacterized protein</fullName>
    </submittedName>
</protein>
<reference evidence="1 2" key="1">
    <citation type="submission" date="2018-08" db="EMBL/GenBank/DDBJ databases">
        <title>Diversity &amp; Physiological Properties of Lignin-Decomposing Actinobacteria from Soil.</title>
        <authorList>
            <person name="Roh S.G."/>
            <person name="Kim S.B."/>
        </authorList>
    </citation>
    <scope>NUCLEOTIDE SEQUENCE [LARGE SCALE GENOMIC DNA]</scope>
    <source>
        <strain evidence="1 2">MMS17-GH009</strain>
    </source>
</reference>
<sequence length="65" mass="7269">MVQLRLMTDDQELGEETLALVLAALRGSPALRVFEPTRLTHRSGGLRVVLDVQPNEANQQQEEVE</sequence>
<keyword evidence="2" id="KW-1185">Reference proteome</keyword>
<evidence type="ECO:0000313" key="2">
    <source>
        <dbReference type="Proteomes" id="UP000263377"/>
    </source>
</evidence>
<accession>A0A372ZHV1</accession>
<dbReference type="EMBL" id="QVIG01000004">
    <property type="protein sequence ID" value="RGD55406.1"/>
    <property type="molecule type" value="Genomic_DNA"/>
</dbReference>
<dbReference type="Proteomes" id="UP000263377">
    <property type="component" value="Unassembled WGS sequence"/>
</dbReference>
<dbReference type="RefSeq" id="WP_117493147.1">
    <property type="nucleotide sequence ID" value="NZ_QVIG01000004.1"/>
</dbReference>
<organism evidence="1 2">
    <name type="scientific">Kitasatospora xanthocidica</name>
    <dbReference type="NCBI Taxonomy" id="83382"/>
    <lineage>
        <taxon>Bacteria</taxon>
        <taxon>Bacillati</taxon>
        <taxon>Actinomycetota</taxon>
        <taxon>Actinomycetes</taxon>
        <taxon>Kitasatosporales</taxon>
        <taxon>Streptomycetaceae</taxon>
        <taxon>Kitasatospora</taxon>
    </lineage>
</organism>
<evidence type="ECO:0000313" key="1">
    <source>
        <dbReference type="EMBL" id="RGD55406.1"/>
    </source>
</evidence>
<name>A0A372ZHV1_9ACTN</name>
<gene>
    <name evidence="1" type="ORF">DR950_41830</name>
</gene>